<dbReference type="Proteomes" id="UP000734854">
    <property type="component" value="Unassembled WGS sequence"/>
</dbReference>
<gene>
    <name evidence="2" type="ORF">ZIOFF_004335</name>
</gene>
<reference evidence="2 3" key="1">
    <citation type="submission" date="2020-08" db="EMBL/GenBank/DDBJ databases">
        <title>Plant Genome Project.</title>
        <authorList>
            <person name="Zhang R.-G."/>
        </authorList>
    </citation>
    <scope>NUCLEOTIDE SEQUENCE [LARGE SCALE GENOMIC DNA]</scope>
    <source>
        <tissue evidence="2">Rhizome</tissue>
    </source>
</reference>
<dbReference type="EMBL" id="JACMSC010000001">
    <property type="protein sequence ID" value="KAG6539182.1"/>
    <property type="molecule type" value="Genomic_DNA"/>
</dbReference>
<feature type="signal peptide" evidence="1">
    <location>
        <begin position="1"/>
        <end position="21"/>
    </location>
</feature>
<sequence>MARLSLLLLLLVLISSPSSRANPSKSAFPLTSEKLQNGLYRSNLQSKYGPGSLTTYRKINAPGSAQGGVPRRSTTSHACSSVKSVAGSACVCLQGFMATSRFVPATITGKPREVARSVLRFLVLQPKCLFCLASVGGLVCQR</sequence>
<proteinExistence type="predicted"/>
<evidence type="ECO:0000313" key="3">
    <source>
        <dbReference type="Proteomes" id="UP000734854"/>
    </source>
</evidence>
<comment type="caution">
    <text evidence="2">The sequence shown here is derived from an EMBL/GenBank/DDBJ whole genome shotgun (WGS) entry which is preliminary data.</text>
</comment>
<name>A0A8J5I0F3_ZINOF</name>
<feature type="chain" id="PRO_5035316482" description="Secreted protein" evidence="1">
    <location>
        <begin position="22"/>
        <end position="142"/>
    </location>
</feature>
<organism evidence="2 3">
    <name type="scientific">Zingiber officinale</name>
    <name type="common">Ginger</name>
    <name type="synonym">Amomum zingiber</name>
    <dbReference type="NCBI Taxonomy" id="94328"/>
    <lineage>
        <taxon>Eukaryota</taxon>
        <taxon>Viridiplantae</taxon>
        <taxon>Streptophyta</taxon>
        <taxon>Embryophyta</taxon>
        <taxon>Tracheophyta</taxon>
        <taxon>Spermatophyta</taxon>
        <taxon>Magnoliopsida</taxon>
        <taxon>Liliopsida</taxon>
        <taxon>Zingiberales</taxon>
        <taxon>Zingiberaceae</taxon>
        <taxon>Zingiber</taxon>
    </lineage>
</organism>
<evidence type="ECO:0000313" key="2">
    <source>
        <dbReference type="EMBL" id="KAG6539182.1"/>
    </source>
</evidence>
<evidence type="ECO:0000256" key="1">
    <source>
        <dbReference type="SAM" id="SignalP"/>
    </source>
</evidence>
<evidence type="ECO:0008006" key="4">
    <source>
        <dbReference type="Google" id="ProtNLM"/>
    </source>
</evidence>
<dbReference type="AlphaFoldDB" id="A0A8J5I0F3"/>
<protein>
    <recommendedName>
        <fullName evidence="4">Secreted protein</fullName>
    </recommendedName>
</protein>
<keyword evidence="1" id="KW-0732">Signal</keyword>
<accession>A0A8J5I0F3</accession>
<keyword evidence="3" id="KW-1185">Reference proteome</keyword>